<evidence type="ECO:0000256" key="6">
    <source>
        <dbReference type="ARBA" id="ARBA00023014"/>
    </source>
</evidence>
<dbReference type="InterPro" id="IPR000192">
    <property type="entry name" value="Aminotrans_V_dom"/>
</dbReference>
<dbReference type="InterPro" id="IPR015424">
    <property type="entry name" value="PyrdxlP-dep_Trfase"/>
</dbReference>
<dbReference type="RefSeq" id="WP_125599158.1">
    <property type="nucleotide sequence ID" value="NZ_JBHSSM010000029.1"/>
</dbReference>
<dbReference type="Pfam" id="PF00266">
    <property type="entry name" value="Aminotran_5"/>
    <property type="match status" value="1"/>
</dbReference>
<evidence type="ECO:0000256" key="1">
    <source>
        <dbReference type="ARBA" id="ARBA00001933"/>
    </source>
</evidence>
<protein>
    <submittedName>
        <fullName evidence="9">Cysteine desulfurase family protein</fullName>
    </submittedName>
</protein>
<keyword evidence="10" id="KW-1185">Reference proteome</keyword>
<organism evidence="9 10">
    <name type="scientific">Lapidilactobacillus achengensis</name>
    <dbReference type="NCBI Taxonomy" id="2486000"/>
    <lineage>
        <taxon>Bacteria</taxon>
        <taxon>Bacillati</taxon>
        <taxon>Bacillota</taxon>
        <taxon>Bacilli</taxon>
        <taxon>Lactobacillales</taxon>
        <taxon>Lactobacillaceae</taxon>
        <taxon>Lapidilactobacillus</taxon>
    </lineage>
</organism>
<dbReference type="InterPro" id="IPR015422">
    <property type="entry name" value="PyrdxlP-dep_Trfase_small"/>
</dbReference>
<comment type="cofactor">
    <cofactor evidence="1 7">
        <name>pyridoxal 5'-phosphate</name>
        <dbReference type="ChEBI" id="CHEBI:597326"/>
    </cofactor>
</comment>
<proteinExistence type="inferred from homology"/>
<dbReference type="Gene3D" id="3.90.1150.10">
    <property type="entry name" value="Aspartate Aminotransferase, domain 1"/>
    <property type="match status" value="1"/>
</dbReference>
<dbReference type="Gene3D" id="1.10.260.50">
    <property type="match status" value="1"/>
</dbReference>
<evidence type="ECO:0000313" key="10">
    <source>
        <dbReference type="Proteomes" id="UP001596310"/>
    </source>
</evidence>
<evidence type="ECO:0000256" key="7">
    <source>
        <dbReference type="RuleBase" id="RU004504"/>
    </source>
</evidence>
<dbReference type="InterPro" id="IPR016454">
    <property type="entry name" value="Cysteine_dSase"/>
</dbReference>
<dbReference type="Gene3D" id="3.40.640.10">
    <property type="entry name" value="Type I PLP-dependent aspartate aminotransferase-like (Major domain)"/>
    <property type="match status" value="1"/>
</dbReference>
<name>A0ABW1USW7_9LACO</name>
<dbReference type="InterPro" id="IPR020578">
    <property type="entry name" value="Aminotrans_V_PyrdxlP_BS"/>
</dbReference>
<dbReference type="EMBL" id="JBHSSM010000029">
    <property type="protein sequence ID" value="MFC6316296.1"/>
    <property type="molecule type" value="Genomic_DNA"/>
</dbReference>
<keyword evidence="6" id="KW-0411">Iron-sulfur</keyword>
<gene>
    <name evidence="9" type="ORF">ACFQHW_12055</name>
</gene>
<comment type="similarity">
    <text evidence="2">Belongs to the class-V pyridoxal-phosphate-dependent aminotransferase family. NifS/IscS subfamily.</text>
</comment>
<comment type="caution">
    <text evidence="9">The sequence shown here is derived from an EMBL/GenBank/DDBJ whole genome shotgun (WGS) entry which is preliminary data.</text>
</comment>
<dbReference type="SUPFAM" id="SSF53383">
    <property type="entry name" value="PLP-dependent transferases"/>
    <property type="match status" value="1"/>
</dbReference>
<sequence length="386" mass="42224">MIYFDNSATTKIDPAVLATYQAVSEQFWGNPSSLHHLGDQALQMLQSARQQIATLIHCQPDEILFTSGGTEGDNWIVKGTAWAKRDFGRHLIVSSIEHPAVLNAAAALEKMGWAVTYLPVDAQGYVRPEQVQAALRDDTVLVSVMAVNNEIGTVQPIREIAAVLADRPTIHFHVDAVQAVGKNLLSQVLPERVDFATFSAHKFHGPRGVGFIYAKRGRQLVNLIDGGGQEQNHRSGTENTPGIAAMSKALRLALTDEAAKAKHEAGLRQQLINFLQPLANIKIFSPLDRPAAPHILCFALTGVRGETMVHALEEADIYLSTTSACSSRSGVESGTLKAMQVPEKLATSAVRISLDAQNTQAEVDQFKQVFPRIYQRFQRMNGRTND</sequence>
<dbReference type="PROSITE" id="PS00595">
    <property type="entry name" value="AA_TRANSFER_CLASS_5"/>
    <property type="match status" value="1"/>
</dbReference>
<dbReference type="PANTHER" id="PTHR11601">
    <property type="entry name" value="CYSTEINE DESULFURYLASE FAMILY MEMBER"/>
    <property type="match status" value="1"/>
</dbReference>
<dbReference type="Proteomes" id="UP001596310">
    <property type="component" value="Unassembled WGS sequence"/>
</dbReference>
<dbReference type="InterPro" id="IPR015421">
    <property type="entry name" value="PyrdxlP-dep_Trfase_major"/>
</dbReference>
<evidence type="ECO:0000256" key="3">
    <source>
        <dbReference type="ARBA" id="ARBA00022723"/>
    </source>
</evidence>
<keyword evidence="5" id="KW-0408">Iron</keyword>
<evidence type="ECO:0000256" key="5">
    <source>
        <dbReference type="ARBA" id="ARBA00023004"/>
    </source>
</evidence>
<keyword evidence="3" id="KW-0479">Metal-binding</keyword>
<dbReference type="PANTHER" id="PTHR11601:SF50">
    <property type="entry name" value="CYSTEINE DESULFURASE ISCS 2-RELATED"/>
    <property type="match status" value="1"/>
</dbReference>
<evidence type="ECO:0000256" key="4">
    <source>
        <dbReference type="ARBA" id="ARBA00022898"/>
    </source>
</evidence>
<evidence type="ECO:0000259" key="8">
    <source>
        <dbReference type="Pfam" id="PF00266"/>
    </source>
</evidence>
<keyword evidence="4" id="KW-0663">Pyridoxal phosphate</keyword>
<accession>A0ABW1USW7</accession>
<dbReference type="PIRSF" id="PIRSF005572">
    <property type="entry name" value="NifS"/>
    <property type="match status" value="1"/>
</dbReference>
<evidence type="ECO:0000256" key="2">
    <source>
        <dbReference type="ARBA" id="ARBA00006490"/>
    </source>
</evidence>
<reference evidence="10" key="1">
    <citation type="journal article" date="2019" name="Int. J. Syst. Evol. Microbiol.">
        <title>The Global Catalogue of Microorganisms (GCM) 10K type strain sequencing project: providing services to taxonomists for standard genome sequencing and annotation.</title>
        <authorList>
            <consortium name="The Broad Institute Genomics Platform"/>
            <consortium name="The Broad Institute Genome Sequencing Center for Infectious Disease"/>
            <person name="Wu L."/>
            <person name="Ma J."/>
        </authorList>
    </citation>
    <scope>NUCLEOTIDE SEQUENCE [LARGE SCALE GENOMIC DNA]</scope>
    <source>
        <strain evidence="10">CCM 8897</strain>
    </source>
</reference>
<feature type="domain" description="Aminotransferase class V" evidence="8">
    <location>
        <begin position="2"/>
        <end position="366"/>
    </location>
</feature>
<evidence type="ECO:0000313" key="9">
    <source>
        <dbReference type="EMBL" id="MFC6316296.1"/>
    </source>
</evidence>